<protein>
    <recommendedName>
        <fullName evidence="2">Cohesin domain-containing protein</fullName>
    </recommendedName>
</protein>
<name>A0A0F9B2F7_9ZZZZ</name>
<evidence type="ECO:0008006" key="2">
    <source>
        <dbReference type="Google" id="ProtNLM"/>
    </source>
</evidence>
<proteinExistence type="predicted"/>
<evidence type="ECO:0000313" key="1">
    <source>
        <dbReference type="EMBL" id="KKL16129.1"/>
    </source>
</evidence>
<accession>A0A0F9B2F7</accession>
<organism evidence="1">
    <name type="scientific">marine sediment metagenome</name>
    <dbReference type="NCBI Taxonomy" id="412755"/>
    <lineage>
        <taxon>unclassified sequences</taxon>
        <taxon>metagenomes</taxon>
        <taxon>ecological metagenomes</taxon>
    </lineage>
</organism>
<gene>
    <name evidence="1" type="ORF">LCGC14_2498680</name>
</gene>
<comment type="caution">
    <text evidence="1">The sequence shown here is derived from an EMBL/GenBank/DDBJ whole genome shotgun (WGS) entry which is preliminary data.</text>
</comment>
<dbReference type="EMBL" id="LAZR01039789">
    <property type="protein sequence ID" value="KKL16129.1"/>
    <property type="molecule type" value="Genomic_DNA"/>
</dbReference>
<dbReference type="AlphaFoldDB" id="A0A0F9B2F7"/>
<sequence length="105" mass="11848">MVLQVSRGQTVFVDLTLMNISNIESGRAFARIWLRNAQNVMPSAEQSYDFAIGETITKTFPFTISSTFNLGLTDVDIKIFDRSTRFADAQVIAELLEQDQININQ</sequence>
<reference evidence="1" key="1">
    <citation type="journal article" date="2015" name="Nature">
        <title>Complex archaea that bridge the gap between prokaryotes and eukaryotes.</title>
        <authorList>
            <person name="Spang A."/>
            <person name="Saw J.H."/>
            <person name="Jorgensen S.L."/>
            <person name="Zaremba-Niedzwiedzka K."/>
            <person name="Martijn J."/>
            <person name="Lind A.E."/>
            <person name="van Eijk R."/>
            <person name="Schleper C."/>
            <person name="Guy L."/>
            <person name="Ettema T.J."/>
        </authorList>
    </citation>
    <scope>NUCLEOTIDE SEQUENCE</scope>
</reference>